<feature type="compositionally biased region" description="Basic and acidic residues" evidence="1">
    <location>
        <begin position="588"/>
        <end position="601"/>
    </location>
</feature>
<dbReference type="Proteomes" id="UP000076837">
    <property type="component" value="Unassembled WGS sequence"/>
</dbReference>
<feature type="region of interest" description="Disordered" evidence="1">
    <location>
        <begin position="324"/>
        <end position="345"/>
    </location>
</feature>
<feature type="compositionally biased region" description="Basic and acidic residues" evidence="1">
    <location>
        <begin position="726"/>
        <end position="735"/>
    </location>
</feature>
<feature type="compositionally biased region" description="Low complexity" evidence="1">
    <location>
        <begin position="661"/>
        <end position="681"/>
    </location>
</feature>
<evidence type="ECO:0000313" key="3">
    <source>
        <dbReference type="Proteomes" id="UP000076837"/>
    </source>
</evidence>
<protein>
    <submittedName>
        <fullName evidence="2">Uncharacterized protein</fullName>
    </submittedName>
</protein>
<reference evidence="2 3" key="1">
    <citation type="journal article" date="2016" name="Sci. Rep.">
        <title>Draft genome sequencing and secretome analysis of fungal phytopathogen Ascochyta rabiei provides insight into the necrotrophic effector repertoire.</title>
        <authorList>
            <person name="Verma S."/>
            <person name="Gazara R.K."/>
            <person name="Nizam S."/>
            <person name="Parween S."/>
            <person name="Chattopadhyay D."/>
            <person name="Verma P.K."/>
        </authorList>
    </citation>
    <scope>NUCLEOTIDE SEQUENCE [LARGE SCALE GENOMIC DNA]</scope>
    <source>
        <strain evidence="2 3">ArDII</strain>
    </source>
</reference>
<feature type="compositionally biased region" description="Polar residues" evidence="1">
    <location>
        <begin position="282"/>
        <end position="301"/>
    </location>
</feature>
<dbReference type="EMBL" id="JYNV01000290">
    <property type="protein sequence ID" value="KZM19551.1"/>
    <property type="molecule type" value="Genomic_DNA"/>
</dbReference>
<feature type="compositionally biased region" description="Polar residues" evidence="1">
    <location>
        <begin position="377"/>
        <end position="400"/>
    </location>
</feature>
<feature type="compositionally biased region" description="Basic and acidic residues" evidence="1">
    <location>
        <begin position="420"/>
        <end position="435"/>
    </location>
</feature>
<feature type="compositionally biased region" description="Basic and acidic residues" evidence="1">
    <location>
        <begin position="702"/>
        <end position="714"/>
    </location>
</feature>
<gene>
    <name evidence="2" type="ORF">ST47_g9079</name>
</gene>
<feature type="region of interest" description="Disordered" evidence="1">
    <location>
        <begin position="417"/>
        <end position="438"/>
    </location>
</feature>
<feature type="region of interest" description="Disordered" evidence="1">
    <location>
        <begin position="646"/>
        <end position="735"/>
    </location>
</feature>
<proteinExistence type="predicted"/>
<comment type="caution">
    <text evidence="2">The sequence shown here is derived from an EMBL/GenBank/DDBJ whole genome shotgun (WGS) entry which is preliminary data.</text>
</comment>
<feature type="compositionally biased region" description="Low complexity" evidence="1">
    <location>
        <begin position="576"/>
        <end position="586"/>
    </location>
</feature>
<feature type="region of interest" description="Disordered" evidence="1">
    <location>
        <begin position="369"/>
        <end position="400"/>
    </location>
</feature>
<organism evidence="2 3">
    <name type="scientific">Didymella rabiei</name>
    <name type="common">Chickpea ascochyta blight fungus</name>
    <name type="synonym">Mycosphaerella rabiei</name>
    <dbReference type="NCBI Taxonomy" id="5454"/>
    <lineage>
        <taxon>Eukaryota</taxon>
        <taxon>Fungi</taxon>
        <taxon>Dikarya</taxon>
        <taxon>Ascomycota</taxon>
        <taxon>Pezizomycotina</taxon>
        <taxon>Dothideomycetes</taxon>
        <taxon>Pleosporomycetidae</taxon>
        <taxon>Pleosporales</taxon>
        <taxon>Pleosporineae</taxon>
        <taxon>Didymellaceae</taxon>
        <taxon>Ascochyta</taxon>
    </lineage>
</organism>
<evidence type="ECO:0000256" key="1">
    <source>
        <dbReference type="SAM" id="MobiDB-lite"/>
    </source>
</evidence>
<accession>A0A162XHK4</accession>
<keyword evidence="3" id="KW-1185">Reference proteome</keyword>
<name>A0A162XHK4_DIDRA</name>
<feature type="region of interest" description="Disordered" evidence="1">
    <location>
        <begin position="272"/>
        <end position="311"/>
    </location>
</feature>
<sequence length="735" mass="79661">MTVTQFEEYMAVTMRPDDWDAILKFINAQDVVVSAAVPRHLYPNQAIAKDQLKSLKTIIDRYKYADDQIGIEVDIMRQKPTDAEIGNVIQLDDSNAGDEIVDDIRFKDAVYQLKRAVQEKVFAHDIIRKSASENHDTHTFDPGRAKAPLALSTERCYIEATANFWRDASQIAANKIKTRLAGSIHSSSVKHNSLSAITSRDSAPPAHIKGSITAKDNTTDAAQNTLVSRATADSPATLHATIVQKATIPNSILDNVQSPVTTLKHDPVAQTVTKEVSDPGPATSTNHKNIANASYLDTTRQPLMKPNANKNFVRDSHFVRLDTAPKATDPAPIRPSYSEVLTPPVQNKPNAAAVSHTRAALANKINKRKPVLVSGSKPASDTSKTSQAANAAIKQNTTTADESFSSVKRVAITISKRQRVSKETKPPERSAERLGTEPNLTKNIRETVSKLAVEFITDTPVGTSPPSTIFHEAFAVPSPVDVVDKLSQDDETDAPYKLGAILSFSEVNQDKTDAAGKPVATSIKDAVNVPESKLETCGIAKKLSSPILDTTGILEEKKDDSIDDEDTKPKKKARTTTKSSEASSTAHRGVERFQESAEDRGNVSLSPSVAKKSKDITNSLNKKASGIVDDSPKLIQENLNDGLILNEPRRKPAVPRAQPVLSTPSPSLSSSSSALSFPFPLGTKRKLSGSIENNGSTKKIKKSIEKIEPTEKARKLATPTTRAPGKKQDPSKRAR</sequence>
<evidence type="ECO:0000313" key="2">
    <source>
        <dbReference type="EMBL" id="KZM19551.1"/>
    </source>
</evidence>
<dbReference type="AlphaFoldDB" id="A0A162XHK4"/>
<feature type="region of interest" description="Disordered" evidence="1">
    <location>
        <begin position="559"/>
        <end position="630"/>
    </location>
</feature>